<evidence type="ECO:0008006" key="4">
    <source>
        <dbReference type="Google" id="ProtNLM"/>
    </source>
</evidence>
<protein>
    <recommendedName>
        <fullName evidence="4">ABC-2 type transport system permease protein</fullName>
    </recommendedName>
</protein>
<accession>A0A1M5ZJS2</accession>
<name>A0A1M5ZJS2_9FIRM</name>
<feature type="transmembrane region" description="Helical" evidence="1">
    <location>
        <begin position="20"/>
        <end position="38"/>
    </location>
</feature>
<keyword evidence="1" id="KW-0812">Transmembrane</keyword>
<dbReference type="EMBL" id="FQXJ01000012">
    <property type="protein sequence ID" value="SHI24398.1"/>
    <property type="molecule type" value="Genomic_DNA"/>
</dbReference>
<keyword evidence="1" id="KW-0472">Membrane</keyword>
<organism evidence="2 3">
    <name type="scientific">Desulfosporosinus lacus DSM 15449</name>
    <dbReference type="NCBI Taxonomy" id="1121420"/>
    <lineage>
        <taxon>Bacteria</taxon>
        <taxon>Bacillati</taxon>
        <taxon>Bacillota</taxon>
        <taxon>Clostridia</taxon>
        <taxon>Eubacteriales</taxon>
        <taxon>Desulfitobacteriaceae</taxon>
        <taxon>Desulfosporosinus</taxon>
    </lineage>
</organism>
<evidence type="ECO:0000256" key="1">
    <source>
        <dbReference type="SAM" id="Phobius"/>
    </source>
</evidence>
<evidence type="ECO:0000313" key="3">
    <source>
        <dbReference type="Proteomes" id="UP000183954"/>
    </source>
</evidence>
<keyword evidence="1" id="KW-1133">Transmembrane helix</keyword>
<dbReference type="AlphaFoldDB" id="A0A1M5ZJS2"/>
<gene>
    <name evidence="2" type="ORF">SAMN02746098_03342</name>
</gene>
<evidence type="ECO:0000313" key="2">
    <source>
        <dbReference type="EMBL" id="SHI24398.1"/>
    </source>
</evidence>
<proteinExistence type="predicted"/>
<keyword evidence="3" id="KW-1185">Reference proteome</keyword>
<dbReference type="STRING" id="1121420.SAMN02746098_03342"/>
<dbReference type="Proteomes" id="UP000183954">
    <property type="component" value="Unassembled WGS sequence"/>
</dbReference>
<sequence>MPLWYLYAHGTLLWAQPFAYFAPILSLAAFIFIVYIITSLKQVVDNRNQHLLW</sequence>
<reference evidence="3" key="1">
    <citation type="submission" date="2016-11" db="EMBL/GenBank/DDBJ databases">
        <authorList>
            <person name="Varghese N."/>
            <person name="Submissions S."/>
        </authorList>
    </citation>
    <scope>NUCLEOTIDE SEQUENCE [LARGE SCALE GENOMIC DNA]</scope>
    <source>
        <strain evidence="3">DSM 15449</strain>
    </source>
</reference>